<dbReference type="Gene3D" id="3.40.50.300">
    <property type="entry name" value="P-loop containing nucleotide triphosphate hydrolases"/>
    <property type="match status" value="1"/>
</dbReference>
<evidence type="ECO:0000259" key="1">
    <source>
        <dbReference type="PROSITE" id="PS50880"/>
    </source>
</evidence>
<dbReference type="SUPFAM" id="SSF56731">
    <property type="entry name" value="DNA primase core"/>
    <property type="match status" value="1"/>
</dbReference>
<dbReference type="InterPro" id="IPR034154">
    <property type="entry name" value="TOPRIM_DnaG/twinkle"/>
</dbReference>
<dbReference type="EMBL" id="LR796806">
    <property type="protein sequence ID" value="CAB4168003.1"/>
    <property type="molecule type" value="Genomic_DNA"/>
</dbReference>
<dbReference type="Pfam" id="PF13155">
    <property type="entry name" value="Toprim_2"/>
    <property type="match status" value="1"/>
</dbReference>
<feature type="domain" description="SF4 helicase" evidence="2">
    <location>
        <begin position="254"/>
        <end position="516"/>
    </location>
</feature>
<dbReference type="GO" id="GO:0005524">
    <property type="term" value="F:ATP binding"/>
    <property type="evidence" value="ECO:0007669"/>
    <property type="project" value="InterPro"/>
</dbReference>
<proteinExistence type="predicted"/>
<dbReference type="GO" id="GO:0043139">
    <property type="term" value="F:5'-3' DNA helicase activity"/>
    <property type="evidence" value="ECO:0007669"/>
    <property type="project" value="InterPro"/>
</dbReference>
<dbReference type="PANTHER" id="PTHR12873:SF0">
    <property type="entry name" value="TWINKLE MTDNA HELICASE"/>
    <property type="match status" value="1"/>
</dbReference>
<gene>
    <name evidence="3" type="ORF">UFOVP858_92</name>
</gene>
<dbReference type="PROSITE" id="PS50880">
    <property type="entry name" value="TOPRIM"/>
    <property type="match status" value="1"/>
</dbReference>
<dbReference type="Pfam" id="PF13481">
    <property type="entry name" value="AAA_25"/>
    <property type="match status" value="1"/>
</dbReference>
<dbReference type="PROSITE" id="PS51199">
    <property type="entry name" value="SF4_HELICASE"/>
    <property type="match status" value="1"/>
</dbReference>
<dbReference type="GO" id="GO:0006260">
    <property type="term" value="P:DNA replication"/>
    <property type="evidence" value="ECO:0007669"/>
    <property type="project" value="InterPro"/>
</dbReference>
<feature type="domain" description="Toprim" evidence="1">
    <location>
        <begin position="112"/>
        <end position="206"/>
    </location>
</feature>
<dbReference type="InterPro" id="IPR027032">
    <property type="entry name" value="Twinkle-like"/>
</dbReference>
<evidence type="ECO:0000313" key="3">
    <source>
        <dbReference type="EMBL" id="CAB4168003.1"/>
    </source>
</evidence>
<sequence>MGHDGAGTATWQADRRKPVAIAPKKEWSSLTDSGIAFLKDRGISKETAEKRGVKSAQHFIQSVGSVVDCVVFPYKNKGQEYAAKIRATGSKGFSSNGAPATLWGLDHFTIGDWLIICEGEIDALTLVEAGYEGATSIPSGAVLKVADGQINPEEDGKFRFVWEAKDQIDRASRIVICCDSDAPGQAAAEEIARRIGKDRVWTVEYPEGCKDANDVWLKHGQDGIDTLISECRPWPISGLYDSGHFFDQLDDMYDKGMGRGELTGYPSVDNLYTISPGMLTVVTGHPSSGKSEFVDQLMVNLASTKGWSFAIASFENEPRLHIAKLISKYMKKPFFEGNVERLTPDELKLGKEFVQSHFSFIYQADGSMAVLDSVLERLKVAVMRHGVRGAVIDPYNYIQKPNDTNETEWVSTLLSKVRLFAQAHDMHIWFVAHPAKMMRQANGDVPPPKGYDISGSAAWFAKADHGVTIHRPDPVHSLLSEVHCWKCRFSWLGRQGKADLLYSTITNTYVEVGDDPFANIVPINDPFAGIGPAPKGMQEEDDDEPLPF</sequence>
<dbReference type="PANTHER" id="PTHR12873">
    <property type="entry name" value="T7-LIKE MITOCHONDRIAL DNA HELICASE"/>
    <property type="match status" value="1"/>
</dbReference>
<accession>A0A6J5P915</accession>
<dbReference type="CDD" id="cd01029">
    <property type="entry name" value="TOPRIM_primases"/>
    <property type="match status" value="1"/>
</dbReference>
<dbReference type="InterPro" id="IPR027417">
    <property type="entry name" value="P-loop_NTPase"/>
</dbReference>
<dbReference type="GO" id="GO:0003697">
    <property type="term" value="F:single-stranded DNA binding"/>
    <property type="evidence" value="ECO:0007669"/>
    <property type="project" value="InterPro"/>
</dbReference>
<reference evidence="3" key="1">
    <citation type="submission" date="2020-04" db="EMBL/GenBank/DDBJ databases">
        <authorList>
            <person name="Chiriac C."/>
            <person name="Salcher M."/>
            <person name="Ghai R."/>
            <person name="Kavagutti S V."/>
        </authorList>
    </citation>
    <scope>NUCLEOTIDE SEQUENCE</scope>
</reference>
<dbReference type="SMART" id="SM00493">
    <property type="entry name" value="TOPRIM"/>
    <property type="match status" value="1"/>
</dbReference>
<dbReference type="SUPFAM" id="SSF52540">
    <property type="entry name" value="P-loop containing nucleoside triphosphate hydrolases"/>
    <property type="match status" value="1"/>
</dbReference>
<protein>
    <submittedName>
        <fullName evidence="3">TOPRIM domain containing protein</fullName>
    </submittedName>
</protein>
<dbReference type="InterPro" id="IPR007694">
    <property type="entry name" value="DNA_helicase_DnaB-like_C"/>
</dbReference>
<name>A0A6J5P915_9CAUD</name>
<organism evidence="3">
    <name type="scientific">uncultured Caudovirales phage</name>
    <dbReference type="NCBI Taxonomy" id="2100421"/>
    <lineage>
        <taxon>Viruses</taxon>
        <taxon>Duplodnaviria</taxon>
        <taxon>Heunggongvirae</taxon>
        <taxon>Uroviricota</taxon>
        <taxon>Caudoviricetes</taxon>
        <taxon>Peduoviridae</taxon>
        <taxon>Maltschvirus</taxon>
        <taxon>Maltschvirus maltsch</taxon>
    </lineage>
</organism>
<dbReference type="InterPro" id="IPR006171">
    <property type="entry name" value="TOPRIM_dom"/>
</dbReference>
<dbReference type="Gene3D" id="3.40.1360.10">
    <property type="match status" value="1"/>
</dbReference>
<evidence type="ECO:0000259" key="2">
    <source>
        <dbReference type="PROSITE" id="PS51199"/>
    </source>
</evidence>